<keyword evidence="3" id="KW-0862">Zinc</keyword>
<dbReference type="CDD" id="cd02249">
    <property type="entry name" value="ZZ"/>
    <property type="match status" value="1"/>
</dbReference>
<reference evidence="5 6" key="1">
    <citation type="submission" date="2018-05" db="EMBL/GenBank/DDBJ databases">
        <title>Genome sequencing and assembly of the regulated plant pathogen Lachnellula willkommii and related sister species for the development of diagnostic species identification markers.</title>
        <authorList>
            <person name="Giroux E."/>
            <person name="Bilodeau G."/>
        </authorList>
    </citation>
    <scope>NUCLEOTIDE SEQUENCE [LARGE SCALE GENOMIC DNA]</scope>
    <source>
        <strain evidence="5 6">CBS 185.66</strain>
    </source>
</reference>
<keyword evidence="2" id="KW-0863">Zinc-finger</keyword>
<dbReference type="GO" id="GO:0008270">
    <property type="term" value="F:zinc ion binding"/>
    <property type="evidence" value="ECO:0007669"/>
    <property type="project" value="UniProtKB-KW"/>
</dbReference>
<dbReference type="AlphaFoldDB" id="A0A8H8QYK2"/>
<comment type="caution">
    <text evidence="5">The sequence shown here is derived from an EMBL/GenBank/DDBJ whole genome shotgun (WGS) entry which is preliminary data.</text>
</comment>
<dbReference type="Proteomes" id="UP000431533">
    <property type="component" value="Unassembled WGS sequence"/>
</dbReference>
<dbReference type="PANTHER" id="PTHR24148:SF64">
    <property type="entry name" value="HETEROKARYON INCOMPATIBILITY DOMAIN-CONTAINING PROTEIN"/>
    <property type="match status" value="1"/>
</dbReference>
<dbReference type="SUPFAM" id="SSF57850">
    <property type="entry name" value="RING/U-box"/>
    <property type="match status" value="1"/>
</dbReference>
<dbReference type="Pfam" id="PF26639">
    <property type="entry name" value="Het-6_barrel"/>
    <property type="match status" value="1"/>
</dbReference>
<dbReference type="GeneID" id="41988162"/>
<protein>
    <submittedName>
        <fullName evidence="5">Heterokaryon incompatibility protein 6,OR allele</fullName>
    </submittedName>
</protein>
<dbReference type="InterPro" id="IPR052895">
    <property type="entry name" value="HetReg/Transcr_Mod"/>
</dbReference>
<dbReference type="InterPro" id="IPR010730">
    <property type="entry name" value="HET"/>
</dbReference>
<dbReference type="RefSeq" id="XP_031002893.1">
    <property type="nucleotide sequence ID" value="XM_031152887.1"/>
</dbReference>
<dbReference type="Gene3D" id="3.30.60.90">
    <property type="match status" value="1"/>
</dbReference>
<evidence type="ECO:0000256" key="2">
    <source>
        <dbReference type="ARBA" id="ARBA00022771"/>
    </source>
</evidence>
<proteinExistence type="predicted"/>
<keyword evidence="6" id="KW-1185">Reference proteome</keyword>
<sequence>MSQSSLYATLPFARSIRLLRLHPGADNERLSCSLEVVADSSSSPRYHALSYCWGDANDLTELTCNGEAFAVTKNLYAALHCLRRKNQPDLVWADAICINQDDIPERNQQVSIMNKIYQQATRVFVWAGPGNEDTVEVLAMIRNIAHRIHDRCDPGGSIATWLSTLSAEYGKGKMISEAYPVKAGEFSRAQWRSFWHFYQAGWFFRVWVVQEVRQTLDIWLLCGDLEIEWDLIALSASWAWLGAIHNYTAHWKKERFTSYDGFINAKFMWDKTLVTRRQAPFLALLHLARPLQSTDPRDKVFAMIHHVISQDVVGEHGQLVERRHHPMGPQDTRNTHLDFRADYGMSTYEVYREVAVQSLQQYQNPEVLCYAWQTAHYSSSWPSWIPRWDISNNQPTPVLLPFLYDAARGSNLEYHLNATVDSLSMRGLNLGSLVDTTSVLRYPAMNSHKTGLDSGSVEKILLDISRRITRDHWQLNETSETVAARSHSNLQAQLTNFSSYVLRLLQNRKEDSYISFDAMWCDTCKHYISGLYGEASSTSSKFYHCNICSNGVFDLCTSCYQRGERCKVPSHKMRKLESTSVWIPYADEVIEKLKARAVGGKWEWIHDVLTQSCNRVAFFKTSRGWHGSASMAMETGDMVVILFGSRVPFVLRKHGSVYRLVSDCYVDGLMDGEAIDMWKDGKLESEEFEIR</sequence>
<dbReference type="PANTHER" id="PTHR24148">
    <property type="entry name" value="ANKYRIN REPEAT DOMAIN-CONTAINING PROTEIN 39 HOMOLOG-RELATED"/>
    <property type="match status" value="1"/>
</dbReference>
<dbReference type="EMBL" id="QGMH01000146">
    <property type="protein sequence ID" value="TVY24105.1"/>
    <property type="molecule type" value="Genomic_DNA"/>
</dbReference>
<keyword evidence="1" id="KW-0479">Metal-binding</keyword>
<dbReference type="Pfam" id="PF06985">
    <property type="entry name" value="HET"/>
    <property type="match status" value="1"/>
</dbReference>
<accession>A0A8H8QYK2</accession>
<name>A0A8H8QYK2_9HELO</name>
<evidence type="ECO:0000256" key="3">
    <source>
        <dbReference type="ARBA" id="ARBA00022833"/>
    </source>
</evidence>
<organism evidence="5 6">
    <name type="scientific">Lachnellula hyalina</name>
    <dbReference type="NCBI Taxonomy" id="1316788"/>
    <lineage>
        <taxon>Eukaryota</taxon>
        <taxon>Fungi</taxon>
        <taxon>Dikarya</taxon>
        <taxon>Ascomycota</taxon>
        <taxon>Pezizomycotina</taxon>
        <taxon>Leotiomycetes</taxon>
        <taxon>Helotiales</taxon>
        <taxon>Lachnaceae</taxon>
        <taxon>Lachnellula</taxon>
    </lineage>
</organism>
<evidence type="ECO:0000313" key="5">
    <source>
        <dbReference type="EMBL" id="TVY24105.1"/>
    </source>
</evidence>
<dbReference type="OrthoDB" id="5386682at2759"/>
<evidence type="ECO:0000259" key="4">
    <source>
        <dbReference type="Pfam" id="PF06985"/>
    </source>
</evidence>
<gene>
    <name evidence="5" type="primary">het-6_22</name>
    <name evidence="5" type="ORF">LHYA1_G007964</name>
</gene>
<dbReference type="InterPro" id="IPR043145">
    <property type="entry name" value="Znf_ZZ_sf"/>
</dbReference>
<evidence type="ECO:0000313" key="6">
    <source>
        <dbReference type="Proteomes" id="UP000431533"/>
    </source>
</evidence>
<evidence type="ECO:0000256" key="1">
    <source>
        <dbReference type="ARBA" id="ARBA00022723"/>
    </source>
</evidence>
<feature type="domain" description="Heterokaryon incompatibility" evidence="4">
    <location>
        <begin position="46"/>
        <end position="211"/>
    </location>
</feature>